<keyword evidence="8 10" id="KW-0472">Membrane</keyword>
<feature type="transmembrane region" description="Helical" evidence="10">
    <location>
        <begin position="87"/>
        <end position="110"/>
    </location>
</feature>
<dbReference type="AlphaFoldDB" id="A0A6C2U3F1"/>
<keyword evidence="4 10" id="KW-0812">Transmembrane</keyword>
<evidence type="ECO:0000259" key="11">
    <source>
        <dbReference type="Pfam" id="PF00999"/>
    </source>
</evidence>
<dbReference type="PANTHER" id="PTHR10110:SF86">
    <property type="entry name" value="SODIUM_HYDROGEN EXCHANGER 7"/>
    <property type="match status" value="1"/>
</dbReference>
<dbReference type="GO" id="GO:0015386">
    <property type="term" value="F:potassium:proton antiporter activity"/>
    <property type="evidence" value="ECO:0007669"/>
    <property type="project" value="TreeGrafter"/>
</dbReference>
<comment type="subcellular location">
    <subcellularLocation>
        <location evidence="1">Cell membrane</location>
        <topology evidence="1">Multi-pass membrane protein</topology>
    </subcellularLocation>
</comment>
<feature type="transmembrane region" description="Helical" evidence="10">
    <location>
        <begin position="278"/>
        <end position="298"/>
    </location>
</feature>
<dbReference type="InterPro" id="IPR018422">
    <property type="entry name" value="Cation/H_exchanger_CPA1"/>
</dbReference>
<dbReference type="Gene3D" id="6.10.140.1330">
    <property type="match status" value="1"/>
</dbReference>
<feature type="transmembrane region" description="Helical" evidence="10">
    <location>
        <begin position="310"/>
        <end position="335"/>
    </location>
</feature>
<dbReference type="EMBL" id="CAAHFG010000001">
    <property type="protein sequence ID" value="VGO14423.1"/>
    <property type="molecule type" value="Genomic_DNA"/>
</dbReference>
<evidence type="ECO:0000256" key="8">
    <source>
        <dbReference type="ARBA" id="ARBA00023136"/>
    </source>
</evidence>
<keyword evidence="9" id="KW-0739">Sodium transport</keyword>
<evidence type="ECO:0000256" key="4">
    <source>
        <dbReference type="ARBA" id="ARBA00022692"/>
    </source>
</evidence>
<protein>
    <submittedName>
        <fullName evidence="12">Na(+)/H(+) antiporter NhaG</fullName>
    </submittedName>
</protein>
<keyword evidence="2" id="KW-0813">Transport</keyword>
<dbReference type="InterPro" id="IPR006153">
    <property type="entry name" value="Cation/H_exchanger_TM"/>
</dbReference>
<dbReference type="Pfam" id="PF00999">
    <property type="entry name" value="Na_H_Exchanger"/>
    <property type="match status" value="1"/>
</dbReference>
<gene>
    <name evidence="12" type="primary">nhaG</name>
    <name evidence="12" type="ORF">PDESU_02984</name>
</gene>
<dbReference type="RefSeq" id="WP_136079906.1">
    <property type="nucleotide sequence ID" value="NZ_CAAHFG010000001.1"/>
</dbReference>
<evidence type="ECO:0000256" key="9">
    <source>
        <dbReference type="ARBA" id="ARBA00023201"/>
    </source>
</evidence>
<evidence type="ECO:0000313" key="12">
    <source>
        <dbReference type="EMBL" id="VGO14423.1"/>
    </source>
</evidence>
<evidence type="ECO:0000256" key="2">
    <source>
        <dbReference type="ARBA" id="ARBA00022448"/>
    </source>
</evidence>
<organism evidence="12 13">
    <name type="scientific">Pontiella desulfatans</name>
    <dbReference type="NCBI Taxonomy" id="2750659"/>
    <lineage>
        <taxon>Bacteria</taxon>
        <taxon>Pseudomonadati</taxon>
        <taxon>Kiritimatiellota</taxon>
        <taxon>Kiritimatiellia</taxon>
        <taxon>Kiritimatiellales</taxon>
        <taxon>Pontiellaceae</taxon>
        <taxon>Pontiella</taxon>
    </lineage>
</organism>
<evidence type="ECO:0000256" key="6">
    <source>
        <dbReference type="ARBA" id="ARBA00023053"/>
    </source>
</evidence>
<sequence length="410" mass="45585">MDVVQGLVFICLFLIGLCAIAHYFRNSPLPYVGWVVLFGMGYGILQKFTLTDLPWIHLTPDVILYIFLPVLIFDSSRHLVLKVAREVALPSALLATVGILASMFVMAVPIRLFSNLPWIDILFFSAIMSATDPVAVVAIFKVFPVPEKLKMLVEGESLLNDATAVILFSLLFERVIHGHELIFRQGLVYFVLAVAGATLIGIAGGWGCMILLHRWKVLKDHFIAPLMPLLFIYLVFCAAQAWLDISGVIAVMAATLAMKIVSARYPQEEMPKHMEREFYRGFWDFLGELANAILFFMLGAEIGAHSNEVAWRLLIVSLVSLLVARSVVVYGFGLLFRLLRIRLPVSWLHVLNLGGLKGALSVALILMIPKEYAYRNTFLLAALVMCIFTLVGNTLGLRAYLKKADLAEAG</sequence>
<dbReference type="GO" id="GO:0005886">
    <property type="term" value="C:plasma membrane"/>
    <property type="evidence" value="ECO:0007669"/>
    <property type="project" value="UniProtKB-SubCell"/>
</dbReference>
<keyword evidence="5 10" id="KW-1133">Transmembrane helix</keyword>
<dbReference type="GO" id="GO:0098719">
    <property type="term" value="P:sodium ion import across plasma membrane"/>
    <property type="evidence" value="ECO:0007669"/>
    <property type="project" value="TreeGrafter"/>
</dbReference>
<evidence type="ECO:0000256" key="3">
    <source>
        <dbReference type="ARBA" id="ARBA00022475"/>
    </source>
</evidence>
<name>A0A6C2U3F1_PONDE</name>
<evidence type="ECO:0000256" key="5">
    <source>
        <dbReference type="ARBA" id="ARBA00022989"/>
    </source>
</evidence>
<keyword evidence="7" id="KW-0406">Ion transport</keyword>
<feature type="transmembrane region" description="Helical" evidence="10">
    <location>
        <begin position="6"/>
        <end position="24"/>
    </location>
</feature>
<feature type="transmembrane region" description="Helical" evidence="10">
    <location>
        <begin position="224"/>
        <end position="242"/>
    </location>
</feature>
<feature type="transmembrane region" description="Helical" evidence="10">
    <location>
        <begin position="55"/>
        <end position="75"/>
    </location>
</feature>
<proteinExistence type="predicted"/>
<keyword evidence="6" id="KW-0915">Sodium</keyword>
<feature type="transmembrane region" description="Helical" evidence="10">
    <location>
        <begin position="248"/>
        <end position="266"/>
    </location>
</feature>
<dbReference type="PANTHER" id="PTHR10110">
    <property type="entry name" value="SODIUM/HYDROGEN EXCHANGER"/>
    <property type="match status" value="1"/>
</dbReference>
<dbReference type="Proteomes" id="UP000366872">
    <property type="component" value="Unassembled WGS sequence"/>
</dbReference>
<feature type="transmembrane region" description="Helical" evidence="10">
    <location>
        <begin position="380"/>
        <end position="401"/>
    </location>
</feature>
<feature type="transmembrane region" description="Helical" evidence="10">
    <location>
        <begin position="122"/>
        <end position="146"/>
    </location>
</feature>
<accession>A0A6C2U3F1</accession>
<feature type="transmembrane region" description="Helical" evidence="10">
    <location>
        <begin position="347"/>
        <end position="368"/>
    </location>
</feature>
<reference evidence="12 13" key="1">
    <citation type="submission" date="2019-04" db="EMBL/GenBank/DDBJ databases">
        <authorList>
            <person name="Van Vliet M D."/>
        </authorList>
    </citation>
    <scope>NUCLEOTIDE SEQUENCE [LARGE SCALE GENOMIC DNA]</scope>
    <source>
        <strain evidence="12 13">F1</strain>
    </source>
</reference>
<evidence type="ECO:0000256" key="10">
    <source>
        <dbReference type="SAM" id="Phobius"/>
    </source>
</evidence>
<keyword evidence="3" id="KW-1003">Cell membrane</keyword>
<dbReference type="GO" id="GO:0015385">
    <property type="term" value="F:sodium:proton antiporter activity"/>
    <property type="evidence" value="ECO:0007669"/>
    <property type="project" value="InterPro"/>
</dbReference>
<evidence type="ECO:0000256" key="1">
    <source>
        <dbReference type="ARBA" id="ARBA00004651"/>
    </source>
</evidence>
<evidence type="ECO:0000313" key="13">
    <source>
        <dbReference type="Proteomes" id="UP000366872"/>
    </source>
</evidence>
<feature type="domain" description="Cation/H+ exchanger transmembrane" evidence="11">
    <location>
        <begin position="17"/>
        <end position="403"/>
    </location>
</feature>
<feature type="transmembrane region" description="Helical" evidence="10">
    <location>
        <begin position="188"/>
        <end position="212"/>
    </location>
</feature>
<evidence type="ECO:0000256" key="7">
    <source>
        <dbReference type="ARBA" id="ARBA00023065"/>
    </source>
</evidence>
<dbReference type="GO" id="GO:0051453">
    <property type="term" value="P:regulation of intracellular pH"/>
    <property type="evidence" value="ECO:0007669"/>
    <property type="project" value="TreeGrafter"/>
</dbReference>
<keyword evidence="13" id="KW-1185">Reference proteome</keyword>
<feature type="transmembrane region" description="Helical" evidence="10">
    <location>
        <begin position="31"/>
        <end position="49"/>
    </location>
</feature>